<dbReference type="OrthoDB" id="4037694at2759"/>
<feature type="signal peptide" evidence="13">
    <location>
        <begin position="1"/>
        <end position="22"/>
    </location>
</feature>
<keyword evidence="5" id="KW-0812">Transmembrane</keyword>
<evidence type="ECO:0000256" key="13">
    <source>
        <dbReference type="SAM" id="SignalP"/>
    </source>
</evidence>
<evidence type="ECO:0000256" key="12">
    <source>
        <dbReference type="SAM" id="Coils"/>
    </source>
</evidence>
<comment type="subunit">
    <text evidence="11">Component of the mitochondrial contact site and cristae organizing system (MICOS) complex.</text>
</comment>
<dbReference type="EMBL" id="AZHA01000001">
    <property type="protein sequence ID" value="OAA52263.1"/>
    <property type="molecule type" value="Genomic_DNA"/>
</dbReference>
<evidence type="ECO:0000256" key="1">
    <source>
        <dbReference type="ARBA" id="ARBA00002689"/>
    </source>
</evidence>
<evidence type="ECO:0000256" key="4">
    <source>
        <dbReference type="ARBA" id="ARBA00018170"/>
    </source>
</evidence>
<sequence>MGFVSGFTGGVTLTLSVAYLSALAHQRNRERQGQLLRAQALELQSIIDPIPLPLPPTRSEVAAEQRAAKVEVLKDKWNDEIGRAVRWVQTTDWDEVRHAATLQAGALWARVTGQTPGQSVDAAKSAAEDKALSIEQSARGGFQKAKAEARSVEEAAQNKALEARLQAKKTTKEAASTIAETVKEGAQEAGGVLSSLLGRGTEKAVELAGKAKQAVGLASGSVADIDGVTLSTGASAVEKALNQRFQKTAIKDTRTVAEVLQERYTPVDRRDNTNLRGL</sequence>
<evidence type="ECO:0000313" key="15">
    <source>
        <dbReference type="Proteomes" id="UP000076863"/>
    </source>
</evidence>
<keyword evidence="6" id="KW-1133">Transmembrane helix</keyword>
<evidence type="ECO:0000256" key="9">
    <source>
        <dbReference type="ARBA" id="ARBA00032159"/>
    </source>
</evidence>
<reference evidence="14 15" key="1">
    <citation type="journal article" date="2016" name="Genome Biol. Evol.">
        <title>Divergent and convergent evolution of fungal pathogenicity.</title>
        <authorList>
            <person name="Shang Y."/>
            <person name="Xiao G."/>
            <person name="Zheng P."/>
            <person name="Cen K."/>
            <person name="Zhan S."/>
            <person name="Wang C."/>
        </authorList>
    </citation>
    <scope>NUCLEOTIDE SEQUENCE [LARGE SCALE GENOMIC DNA]</scope>
    <source>
        <strain evidence="14 15">RCEF 3172</strain>
    </source>
</reference>
<dbReference type="AlphaFoldDB" id="A0A167KVT2"/>
<organism evidence="14 15">
    <name type="scientific">Beauveria brongniartii RCEF 3172</name>
    <dbReference type="NCBI Taxonomy" id="1081107"/>
    <lineage>
        <taxon>Eukaryota</taxon>
        <taxon>Fungi</taxon>
        <taxon>Dikarya</taxon>
        <taxon>Ascomycota</taxon>
        <taxon>Pezizomycotina</taxon>
        <taxon>Sordariomycetes</taxon>
        <taxon>Hypocreomycetidae</taxon>
        <taxon>Hypocreales</taxon>
        <taxon>Cordycipitaceae</taxon>
        <taxon>Beauveria</taxon>
        <taxon>Beauveria brongniartii</taxon>
    </lineage>
</organism>
<evidence type="ECO:0000256" key="3">
    <source>
        <dbReference type="ARBA" id="ARBA00009188"/>
    </source>
</evidence>
<dbReference type="Proteomes" id="UP000076863">
    <property type="component" value="Unassembled WGS sequence"/>
</dbReference>
<dbReference type="GO" id="GO:0044284">
    <property type="term" value="C:mitochondrial crista junction"/>
    <property type="evidence" value="ECO:0007669"/>
    <property type="project" value="InterPro"/>
</dbReference>
<comment type="caution">
    <text evidence="14">The sequence shown here is derived from an EMBL/GenBank/DDBJ whole genome shotgun (WGS) entry which is preliminary data.</text>
</comment>
<evidence type="ECO:0000256" key="7">
    <source>
        <dbReference type="ARBA" id="ARBA00023128"/>
    </source>
</evidence>
<comment type="similarity">
    <text evidence="3 11">Belongs to the MICOS complex subunit Mic12 family.</text>
</comment>
<dbReference type="Pfam" id="PF17050">
    <property type="entry name" value="AIM5"/>
    <property type="match status" value="1"/>
</dbReference>
<comment type="function">
    <text evidence="1 11">Component of the MICOS complex, a large protein complex of the mitochondrial inner membrane that plays crucial roles in the maintenance of crista junctions, inner membrane architecture, and formation of contact sites to the outer membrane.</text>
</comment>
<evidence type="ECO:0000256" key="2">
    <source>
        <dbReference type="ARBA" id="ARBA00004370"/>
    </source>
</evidence>
<gene>
    <name evidence="14" type="ORF">BBO_00104</name>
</gene>
<evidence type="ECO:0000256" key="6">
    <source>
        <dbReference type="ARBA" id="ARBA00022989"/>
    </source>
</evidence>
<evidence type="ECO:0000256" key="5">
    <source>
        <dbReference type="ARBA" id="ARBA00022692"/>
    </source>
</evidence>
<dbReference type="InterPro" id="IPR031463">
    <property type="entry name" value="Mic12"/>
</dbReference>
<evidence type="ECO:0000256" key="10">
    <source>
        <dbReference type="ARBA" id="ARBA00032985"/>
    </source>
</evidence>
<dbReference type="GO" id="GO:0042407">
    <property type="term" value="P:cristae formation"/>
    <property type="evidence" value="ECO:0007669"/>
    <property type="project" value="InterPro"/>
</dbReference>
<keyword evidence="12" id="KW-0175">Coiled coil</keyword>
<feature type="coiled-coil region" evidence="12">
    <location>
        <begin position="142"/>
        <end position="173"/>
    </location>
</feature>
<keyword evidence="7 11" id="KW-0496">Mitochondrion</keyword>
<accession>A0A167KVT2</accession>
<evidence type="ECO:0000313" key="14">
    <source>
        <dbReference type="EMBL" id="OAA52263.1"/>
    </source>
</evidence>
<comment type="subcellular location">
    <subcellularLocation>
        <location evidence="2">Membrane</location>
    </subcellularLocation>
    <subcellularLocation>
        <location evidence="11">Mitochondrion inner membrane</location>
        <topology evidence="11">Single-pass membrane protein</topology>
    </subcellularLocation>
</comment>
<evidence type="ECO:0000256" key="11">
    <source>
        <dbReference type="RuleBase" id="RU363010"/>
    </source>
</evidence>
<keyword evidence="11" id="KW-0999">Mitochondrion inner membrane</keyword>
<keyword evidence="8" id="KW-0472">Membrane</keyword>
<keyword evidence="13" id="KW-0732">Signal</keyword>
<dbReference type="GO" id="GO:0061617">
    <property type="term" value="C:MICOS complex"/>
    <property type="evidence" value="ECO:0007669"/>
    <property type="project" value="UniProtKB-UniRule"/>
</dbReference>
<keyword evidence="15" id="KW-1185">Reference proteome</keyword>
<name>A0A167KVT2_9HYPO</name>
<proteinExistence type="inferred from homology"/>
<feature type="chain" id="PRO_5007889571" description="MICOS complex subunit MIC12" evidence="13">
    <location>
        <begin position="23"/>
        <end position="278"/>
    </location>
</feature>
<protein>
    <recommendedName>
        <fullName evidence="4 11">MICOS complex subunit MIC12</fullName>
    </recommendedName>
    <alternativeName>
        <fullName evidence="10 11">Altered inheritance of mitochondria protein 5, mitochondrial</fullName>
    </alternativeName>
    <alternativeName>
        <fullName evidence="9 11">Found in mitochondrial proteome protein 51</fullName>
    </alternativeName>
</protein>
<evidence type="ECO:0000256" key="8">
    <source>
        <dbReference type="ARBA" id="ARBA00023136"/>
    </source>
</evidence>